<dbReference type="GO" id="GO:0030036">
    <property type="term" value="P:actin cytoskeleton organization"/>
    <property type="evidence" value="ECO:0007669"/>
    <property type="project" value="TreeGrafter"/>
</dbReference>
<reference evidence="5 6" key="1">
    <citation type="journal article" date="2018" name="Nat. Ecol. Evol.">
        <title>Genomic signatures of mitonuclear coevolution across populations of Tigriopus californicus.</title>
        <authorList>
            <person name="Barreto F.S."/>
            <person name="Watson E.T."/>
            <person name="Lima T.G."/>
            <person name="Willett C.S."/>
            <person name="Edmands S."/>
            <person name="Li W."/>
            <person name="Burton R.S."/>
        </authorList>
    </citation>
    <scope>NUCLEOTIDE SEQUENCE [LARGE SCALE GENOMIC DNA]</scope>
    <source>
        <strain evidence="5 6">San Diego</strain>
    </source>
</reference>
<dbReference type="InterPro" id="IPR050604">
    <property type="entry name" value="PDZ-LIM_domain"/>
</dbReference>
<evidence type="ECO:0000313" key="5">
    <source>
        <dbReference type="EMBL" id="TRY69451.1"/>
    </source>
</evidence>
<evidence type="ECO:0000256" key="1">
    <source>
        <dbReference type="ARBA" id="ARBA00004496"/>
    </source>
</evidence>
<keyword evidence="3" id="KW-0862">Zinc</keyword>
<feature type="domain" description="PDZ" evidence="4">
    <location>
        <begin position="7"/>
        <end position="89"/>
    </location>
</feature>
<dbReference type="Pfam" id="PF15936">
    <property type="entry name" value="DUF4749"/>
    <property type="match status" value="1"/>
</dbReference>
<keyword evidence="2" id="KW-0963">Cytoplasm</keyword>
<keyword evidence="3" id="KW-0479">Metal-binding</keyword>
<dbReference type="InterPro" id="IPR036034">
    <property type="entry name" value="PDZ_sf"/>
</dbReference>
<keyword evidence="6" id="KW-1185">Reference proteome</keyword>
<evidence type="ECO:0000313" key="6">
    <source>
        <dbReference type="Proteomes" id="UP000318571"/>
    </source>
</evidence>
<dbReference type="InterPro" id="IPR031847">
    <property type="entry name" value="PDLI1-4/Zasp-like_mid"/>
</dbReference>
<keyword evidence="3" id="KW-0440">LIM domain</keyword>
<gene>
    <name evidence="5" type="ORF">TCAL_05621</name>
</gene>
<name>A0A553NVJ4_TIGCA</name>
<evidence type="ECO:0000256" key="2">
    <source>
        <dbReference type="ARBA" id="ARBA00022490"/>
    </source>
</evidence>
<dbReference type="GO" id="GO:0003779">
    <property type="term" value="F:actin binding"/>
    <property type="evidence" value="ECO:0007669"/>
    <property type="project" value="TreeGrafter"/>
</dbReference>
<dbReference type="EMBL" id="VCGU01000010">
    <property type="protein sequence ID" value="TRY69451.1"/>
    <property type="molecule type" value="Genomic_DNA"/>
</dbReference>
<dbReference type="GO" id="GO:0051371">
    <property type="term" value="F:muscle alpha-actinin binding"/>
    <property type="evidence" value="ECO:0007669"/>
    <property type="project" value="TreeGrafter"/>
</dbReference>
<sequence length="213" mass="23710">MPKEMLNVEMTRRSGEPWGLRIGGGQDRGRVLVLENVAYSSVAFSAGLRTRDYIVEVNGTSVFGMNHNACKELIKKCGDRLAMKVERGDHIVPSMNEAFPKKGQTQETNIVDEFDAPNKDKPYWIRSIEEGNGLKNSNGFTTVGKPKMCSKQYNSPLEIYSEEALEEIMKEGTLNGKPFDISNLMNPSGKDFDDKESAVLAMILANSNKNKKP</sequence>
<dbReference type="GO" id="GO:0031941">
    <property type="term" value="C:filamentous actin"/>
    <property type="evidence" value="ECO:0007669"/>
    <property type="project" value="TreeGrafter"/>
</dbReference>
<dbReference type="InterPro" id="IPR001478">
    <property type="entry name" value="PDZ"/>
</dbReference>
<dbReference type="Gene3D" id="2.30.42.10">
    <property type="match status" value="1"/>
</dbReference>
<proteinExistence type="predicted"/>
<dbReference type="GO" id="GO:0005912">
    <property type="term" value="C:adherens junction"/>
    <property type="evidence" value="ECO:0007669"/>
    <property type="project" value="TreeGrafter"/>
</dbReference>
<dbReference type="PANTHER" id="PTHR24214">
    <property type="entry name" value="PDZ AND LIM DOMAIN PROTEIN ZASP"/>
    <property type="match status" value="1"/>
</dbReference>
<comment type="subcellular location">
    <subcellularLocation>
        <location evidence="1">Cytoplasm</location>
    </subcellularLocation>
</comment>
<dbReference type="SMART" id="SM00228">
    <property type="entry name" value="PDZ"/>
    <property type="match status" value="1"/>
</dbReference>
<dbReference type="STRING" id="6832.A0A553NVJ4"/>
<dbReference type="Pfam" id="PF00595">
    <property type="entry name" value="PDZ"/>
    <property type="match status" value="1"/>
</dbReference>
<dbReference type="GO" id="GO:0030018">
    <property type="term" value="C:Z disc"/>
    <property type="evidence" value="ECO:0007669"/>
    <property type="project" value="TreeGrafter"/>
</dbReference>
<accession>A0A553NVJ4</accession>
<evidence type="ECO:0000256" key="3">
    <source>
        <dbReference type="ARBA" id="ARBA00023038"/>
    </source>
</evidence>
<dbReference type="AlphaFoldDB" id="A0A553NVJ4"/>
<comment type="caution">
    <text evidence="5">The sequence shown here is derived from an EMBL/GenBank/DDBJ whole genome shotgun (WGS) entry which is preliminary data.</text>
</comment>
<evidence type="ECO:0000259" key="4">
    <source>
        <dbReference type="PROSITE" id="PS50106"/>
    </source>
</evidence>
<organism evidence="5 6">
    <name type="scientific">Tigriopus californicus</name>
    <name type="common">Marine copepod</name>
    <dbReference type="NCBI Taxonomy" id="6832"/>
    <lineage>
        <taxon>Eukaryota</taxon>
        <taxon>Metazoa</taxon>
        <taxon>Ecdysozoa</taxon>
        <taxon>Arthropoda</taxon>
        <taxon>Crustacea</taxon>
        <taxon>Multicrustacea</taxon>
        <taxon>Hexanauplia</taxon>
        <taxon>Copepoda</taxon>
        <taxon>Harpacticoida</taxon>
        <taxon>Harpacticidae</taxon>
        <taxon>Tigriopus</taxon>
    </lineage>
</organism>
<protein>
    <recommendedName>
        <fullName evidence="4">PDZ domain-containing protein</fullName>
    </recommendedName>
</protein>
<dbReference type="PROSITE" id="PS50106">
    <property type="entry name" value="PDZ"/>
    <property type="match status" value="1"/>
</dbReference>
<dbReference type="GO" id="GO:0001725">
    <property type="term" value="C:stress fiber"/>
    <property type="evidence" value="ECO:0007669"/>
    <property type="project" value="TreeGrafter"/>
</dbReference>
<dbReference type="PANTHER" id="PTHR24214:SF38">
    <property type="entry name" value="PDZ AND LIM DOMAIN PROTEIN ZASP-RELATED"/>
    <property type="match status" value="1"/>
</dbReference>
<dbReference type="GO" id="GO:0061061">
    <property type="term" value="P:muscle structure development"/>
    <property type="evidence" value="ECO:0007669"/>
    <property type="project" value="TreeGrafter"/>
</dbReference>
<dbReference type="SUPFAM" id="SSF50156">
    <property type="entry name" value="PDZ domain-like"/>
    <property type="match status" value="1"/>
</dbReference>
<dbReference type="OrthoDB" id="5911912at2759"/>
<dbReference type="Proteomes" id="UP000318571">
    <property type="component" value="Chromosome 1"/>
</dbReference>